<dbReference type="PROSITE" id="PS51318">
    <property type="entry name" value="TAT"/>
    <property type="match status" value="1"/>
</dbReference>
<dbReference type="InterPro" id="IPR006311">
    <property type="entry name" value="TAT_signal"/>
</dbReference>
<dbReference type="SUPFAM" id="SSF48208">
    <property type="entry name" value="Six-hairpin glycosidases"/>
    <property type="match status" value="1"/>
</dbReference>
<dbReference type="GO" id="GO:0008422">
    <property type="term" value="F:beta-glucosidase activity"/>
    <property type="evidence" value="ECO:0007669"/>
    <property type="project" value="TreeGrafter"/>
</dbReference>
<accession>A0A420EU31</accession>
<feature type="domain" description="Glycosyl-hydrolase family 116 catalytic region" evidence="1">
    <location>
        <begin position="827"/>
        <end position="1090"/>
    </location>
</feature>
<organism evidence="3 4">
    <name type="scientific">Micromonospora globbae</name>
    <dbReference type="NCBI Taxonomy" id="1894969"/>
    <lineage>
        <taxon>Bacteria</taxon>
        <taxon>Bacillati</taxon>
        <taxon>Actinomycetota</taxon>
        <taxon>Actinomycetes</taxon>
        <taxon>Micromonosporales</taxon>
        <taxon>Micromonosporaceae</taxon>
        <taxon>Micromonospora</taxon>
    </lineage>
</organism>
<sequence length="1234" mass="133889">MTRQEPRMADQSYDECCPGNACSPNRRQFLTITLGAAAGTVLAGSRAEAAAALGVPEDRLIAVPVDKALPPDWSAELYRRGEPTSYEGADLRWIGMPIGGGAAGQLYLGGDGRLWNWDIFNRPAAGTTDAGYANPRQPSSPIRHGFALRTRSAGRVQTRALDAAGFDQVRFTGQYPLGRVRYRAADAPVEVTLEAFSPFVPLSVADSTLPATVLAYTLRNTSGRTVDATLLGYVENPVCLDTRTQRGVTLRSSAFGGRSLRGIAFSAAEQTETADRPDIVFEDWERDTYEGWTVEGTAFGAGPVPVSEIPDYMKRSGPLNATGQRLVTSHDFRGAGGDIGRADAPTGRLTSRPFTITRRSVRLSLGGGNHPGQTCVNVVVDGAVVATATGRDTEVMHTVFLDVAAHEGKSAVIEIVDDHTGAWGHVNCDRIVFTDVAPRPEIVFEDWERDTYEGWTVEGTAFGAGPVPVSEIPDYMKRFGDLGASGQRFVTSHDFRGAGGDAGRADAATGKLTSRPFTVARRYVNVAVGGGSHRGTTCVNLLVDGVLVASVAGRDAEPVSVATMNVFAYQGRTAVIEIVDADTGGWGHVNVDRIVFSDVPTDTRPLEQVPDHGTLALAALDGRAVARPSVARWDGPDEVFAAEDGPTEVDGSLAGQAGSVAVPVRLAPGQSRTVRFVLGWHFPVPDRVSLGFLRGSDTLRRQYGGRFADARAVVEHVAGDLDRLEADTRAWVKTWYTDATLPHWFLERTLAPASTLATNTCYLFDDGRFYGWEGVYCCPGTCEHVWNYAQSIARLFPQLERDTRSRVDLGIGFHPDTGQIGNRAEADMAWATDGQCGTILRCYREHLTAPDDTYLRANWSRLRRALEWVMDHDAGPNGTLDGAQPNTLDTVWYGEIAWITGMYVAALRAGAEMADEMGQSEFADRCRALAESGSRYLSTELYNGEYFIQKVDPAHADVINSNRGCHIDQLFGQSLAGQLGLPRVVPAEQAVSALESLYRYNFTPDHAAYREGSAIAGGRWFAMDHEYGMLMTTWPHGGGDTAAGNPASWAAMYFNEVWTGQEYQVAAHMLQEGLVEPGLTLTRAVHERYAAGRRNPYNEIECGDHYARAMASHGVYLAACGFEYHGPRGHIGFAPRISPDRFAAAFTAAEGWGLYRQERHGGHLAATLDVRYGRLRVASVALASARRPRNVTVRLGNRTRPVRDWSYRDGRILVTLAAEVVVGRGEALRVTVNG</sequence>
<name>A0A420EU31_9ACTN</name>
<gene>
    <name evidence="3" type="ORF">D7I43_27525</name>
</gene>
<dbReference type="InterPro" id="IPR052566">
    <property type="entry name" value="Non-lysos_glucosylceramidase"/>
</dbReference>
<dbReference type="OrthoDB" id="9807660at2"/>
<dbReference type="PANTHER" id="PTHR12654:SF4">
    <property type="entry name" value="PB1 DOMAIN-CONTAINING PROTEIN"/>
    <property type="match status" value="1"/>
</dbReference>
<dbReference type="GO" id="GO:0005975">
    <property type="term" value="P:carbohydrate metabolic process"/>
    <property type="evidence" value="ECO:0007669"/>
    <property type="project" value="InterPro"/>
</dbReference>
<proteinExistence type="predicted"/>
<dbReference type="InterPro" id="IPR006775">
    <property type="entry name" value="GH116_catalytic"/>
</dbReference>
<dbReference type="EMBL" id="RAQQ01000026">
    <property type="protein sequence ID" value="RKF24184.1"/>
    <property type="molecule type" value="Genomic_DNA"/>
</dbReference>
<evidence type="ECO:0000313" key="3">
    <source>
        <dbReference type="EMBL" id="RKF24184.1"/>
    </source>
</evidence>
<evidence type="ECO:0000259" key="2">
    <source>
        <dbReference type="Pfam" id="PF12215"/>
    </source>
</evidence>
<dbReference type="Proteomes" id="UP000285744">
    <property type="component" value="Unassembled WGS sequence"/>
</dbReference>
<dbReference type="Pfam" id="PF04685">
    <property type="entry name" value="DUF608"/>
    <property type="match status" value="1"/>
</dbReference>
<dbReference type="InterPro" id="IPR008928">
    <property type="entry name" value="6-hairpin_glycosidase_sf"/>
</dbReference>
<dbReference type="Pfam" id="PF12215">
    <property type="entry name" value="Glyco_hydr_116N"/>
    <property type="match status" value="1"/>
</dbReference>
<dbReference type="InterPro" id="IPR012341">
    <property type="entry name" value="6hp_glycosidase-like_sf"/>
</dbReference>
<dbReference type="PANTHER" id="PTHR12654">
    <property type="entry name" value="BILE ACID BETA-GLUCOSIDASE-RELATED"/>
    <property type="match status" value="1"/>
</dbReference>
<dbReference type="InterPro" id="IPR024462">
    <property type="entry name" value="GH116_N"/>
</dbReference>
<dbReference type="Gene3D" id="1.50.10.10">
    <property type="match status" value="1"/>
</dbReference>
<reference evidence="3 4" key="1">
    <citation type="journal article" date="2018" name="Int. J. Syst. Evol. Microbiol.">
        <title>Micromonospora globbae sp. nov., an endophytic actinomycete isolated from roots of Globba winitii C. H. Wright.</title>
        <authorList>
            <person name="Kuncharoen N."/>
            <person name="Pittayakhajonwut P."/>
            <person name="Tanasupawat S."/>
        </authorList>
    </citation>
    <scope>NUCLEOTIDE SEQUENCE [LARGE SCALE GENOMIC DNA]</scope>
    <source>
        <strain evidence="3 4">WPS1-2</strain>
    </source>
</reference>
<evidence type="ECO:0008006" key="5">
    <source>
        <dbReference type="Google" id="ProtNLM"/>
    </source>
</evidence>
<protein>
    <recommendedName>
        <fullName evidence="5">Beta-glucocerebrosidase 2-like protein</fullName>
    </recommendedName>
</protein>
<comment type="caution">
    <text evidence="3">The sequence shown here is derived from an EMBL/GenBank/DDBJ whole genome shotgun (WGS) entry which is preliminary data.</text>
</comment>
<evidence type="ECO:0000313" key="4">
    <source>
        <dbReference type="Proteomes" id="UP000285744"/>
    </source>
</evidence>
<dbReference type="AlphaFoldDB" id="A0A420EU31"/>
<evidence type="ECO:0000259" key="1">
    <source>
        <dbReference type="Pfam" id="PF04685"/>
    </source>
</evidence>
<feature type="domain" description="Glycosyl-hydrolase family 116 N-terminal" evidence="2">
    <location>
        <begin position="95"/>
        <end position="272"/>
    </location>
</feature>